<feature type="region of interest" description="Disordered" evidence="1">
    <location>
        <begin position="57"/>
        <end position="128"/>
    </location>
</feature>
<comment type="caution">
    <text evidence="2">The sequence shown here is derived from an EMBL/GenBank/DDBJ whole genome shotgun (WGS) entry which is preliminary data.</text>
</comment>
<feature type="compositionally biased region" description="Low complexity" evidence="1">
    <location>
        <begin position="71"/>
        <end position="80"/>
    </location>
</feature>
<keyword evidence="3" id="KW-1185">Reference proteome</keyword>
<sequence length="128" mass="13242">MSPVPEPTATPANPAGRRTRPAPGGPRWLALLLILAALLGAGAAGALAGGVELRAATAAPASDQGGETFDPAAAEAGLPGRARRRRTRLRPAPARRRPRTARRRSRTAAPAPVPTPRGDAPRRVVMRC</sequence>
<feature type="compositionally biased region" description="Low complexity" evidence="1">
    <location>
        <begin position="9"/>
        <end position="24"/>
    </location>
</feature>
<name>A0A4Y3RWR5_9ACTN</name>
<evidence type="ECO:0000313" key="3">
    <source>
        <dbReference type="Proteomes" id="UP000315226"/>
    </source>
</evidence>
<organism evidence="2 3">
    <name type="scientific">Streptomyces gardneri</name>
    <dbReference type="NCBI Taxonomy" id="66892"/>
    <lineage>
        <taxon>Bacteria</taxon>
        <taxon>Bacillati</taxon>
        <taxon>Actinomycetota</taxon>
        <taxon>Actinomycetes</taxon>
        <taxon>Kitasatosporales</taxon>
        <taxon>Streptomycetaceae</taxon>
        <taxon>Streptomyces</taxon>
    </lineage>
</organism>
<feature type="compositionally biased region" description="Basic residues" evidence="1">
    <location>
        <begin position="81"/>
        <end position="106"/>
    </location>
</feature>
<proteinExistence type="predicted"/>
<evidence type="ECO:0000256" key="1">
    <source>
        <dbReference type="SAM" id="MobiDB-lite"/>
    </source>
</evidence>
<protein>
    <submittedName>
        <fullName evidence="2">Uncharacterized protein</fullName>
    </submittedName>
</protein>
<evidence type="ECO:0000313" key="2">
    <source>
        <dbReference type="EMBL" id="GEB60390.1"/>
    </source>
</evidence>
<feature type="region of interest" description="Disordered" evidence="1">
    <location>
        <begin position="1"/>
        <end position="24"/>
    </location>
</feature>
<gene>
    <name evidence="2" type="ORF">SGA01_59950</name>
</gene>
<accession>A0A4Y3RWR5</accession>
<reference evidence="2 3" key="1">
    <citation type="submission" date="2019-06" db="EMBL/GenBank/DDBJ databases">
        <title>Whole genome shotgun sequence of Streptomyces gardneri NBRC 12865.</title>
        <authorList>
            <person name="Hosoyama A."/>
            <person name="Uohara A."/>
            <person name="Ohji S."/>
            <person name="Ichikawa N."/>
        </authorList>
    </citation>
    <scope>NUCLEOTIDE SEQUENCE [LARGE SCALE GENOMIC DNA]</scope>
    <source>
        <strain evidence="2 3">NBRC 12865</strain>
    </source>
</reference>
<dbReference type="Proteomes" id="UP000315226">
    <property type="component" value="Unassembled WGS sequence"/>
</dbReference>
<dbReference type="EMBL" id="BJMN01000042">
    <property type="protein sequence ID" value="GEB60390.1"/>
    <property type="molecule type" value="Genomic_DNA"/>
</dbReference>
<dbReference type="AlphaFoldDB" id="A0A4Y3RWR5"/>